<dbReference type="SMART" id="SM00361">
    <property type="entry name" value="RRM_1"/>
    <property type="match status" value="2"/>
</dbReference>
<dbReference type="Gene3D" id="3.30.70.330">
    <property type="match status" value="4"/>
</dbReference>
<feature type="compositionally biased region" description="Acidic residues" evidence="6">
    <location>
        <begin position="252"/>
        <end position="269"/>
    </location>
</feature>
<name>A0AAF0AVR0_9SCHI</name>
<evidence type="ECO:0000256" key="6">
    <source>
        <dbReference type="SAM" id="MobiDB-lite"/>
    </source>
</evidence>
<dbReference type="Proteomes" id="UP001212411">
    <property type="component" value="Chromosome 1"/>
</dbReference>
<feature type="compositionally biased region" description="Basic and acidic residues" evidence="6">
    <location>
        <begin position="648"/>
        <end position="660"/>
    </location>
</feature>
<gene>
    <name evidence="8" type="primary">nop4</name>
    <name evidence="8" type="ORF">SOMG_01157</name>
</gene>
<feature type="compositionally biased region" description="Polar residues" evidence="6">
    <location>
        <begin position="229"/>
        <end position="238"/>
    </location>
</feature>
<evidence type="ECO:0000256" key="4">
    <source>
        <dbReference type="ARBA" id="ARBA00023242"/>
    </source>
</evidence>
<dbReference type="GO" id="GO:0005730">
    <property type="term" value="C:nucleolus"/>
    <property type="evidence" value="ECO:0007669"/>
    <property type="project" value="TreeGrafter"/>
</dbReference>
<dbReference type="Pfam" id="PF00076">
    <property type="entry name" value="RRM_1"/>
    <property type="match status" value="4"/>
</dbReference>
<dbReference type="CDD" id="cd12676">
    <property type="entry name" value="RRM3_Nop4p"/>
    <property type="match status" value="1"/>
</dbReference>
<proteinExistence type="predicted"/>
<dbReference type="GeneID" id="80874639"/>
<dbReference type="EMBL" id="CP115611">
    <property type="protein sequence ID" value="WBW72275.1"/>
    <property type="molecule type" value="Genomic_DNA"/>
</dbReference>
<dbReference type="GO" id="GO:0003729">
    <property type="term" value="F:mRNA binding"/>
    <property type="evidence" value="ECO:0007669"/>
    <property type="project" value="TreeGrafter"/>
</dbReference>
<dbReference type="AlphaFoldDB" id="A0AAF0AVR0"/>
<dbReference type="PROSITE" id="PS50102">
    <property type="entry name" value="RRM"/>
    <property type="match status" value="3"/>
</dbReference>
<protein>
    <submittedName>
        <fullName evidence="8">RNA-binding protein Nop4</fullName>
    </submittedName>
</protein>
<dbReference type="InterPro" id="IPR051945">
    <property type="entry name" value="RRM_MRD1_RNA_proc_ribogen"/>
</dbReference>
<reference evidence="8 9" key="1">
    <citation type="journal article" date="2023" name="G3 (Bethesda)">
        <title>A high-quality reference genome for the fission yeast Schizosaccharomyces osmophilus.</title>
        <authorList>
            <person name="Jia G.S."/>
            <person name="Zhang W.C."/>
            <person name="Liang Y."/>
            <person name="Liu X.H."/>
            <person name="Rhind N."/>
            <person name="Pidoux A."/>
            <person name="Brysch-Herzberg M."/>
            <person name="Du L.L."/>
        </authorList>
    </citation>
    <scope>NUCLEOTIDE SEQUENCE [LARGE SCALE GENOMIC DNA]</scope>
    <source>
        <strain evidence="8 9">CBS 15793</strain>
    </source>
</reference>
<keyword evidence="3 5" id="KW-0694">RNA-binding</keyword>
<feature type="compositionally biased region" description="Acidic residues" evidence="6">
    <location>
        <begin position="214"/>
        <end position="227"/>
    </location>
</feature>
<dbReference type="InterPro" id="IPR012677">
    <property type="entry name" value="Nucleotide-bd_a/b_plait_sf"/>
</dbReference>
<feature type="domain" description="RRM" evidence="7">
    <location>
        <begin position="280"/>
        <end position="389"/>
    </location>
</feature>
<evidence type="ECO:0000256" key="1">
    <source>
        <dbReference type="ARBA" id="ARBA00004123"/>
    </source>
</evidence>
<evidence type="ECO:0000313" key="9">
    <source>
        <dbReference type="Proteomes" id="UP001212411"/>
    </source>
</evidence>
<dbReference type="KEGG" id="som:SOMG_01157"/>
<evidence type="ECO:0000256" key="5">
    <source>
        <dbReference type="PROSITE-ProRule" id="PRU00176"/>
    </source>
</evidence>
<keyword evidence="9" id="KW-1185">Reference proteome</keyword>
<dbReference type="SUPFAM" id="SSF54928">
    <property type="entry name" value="RNA-binding domain, RBD"/>
    <property type="match status" value="3"/>
</dbReference>
<keyword evidence="2" id="KW-0677">Repeat</keyword>
<comment type="subcellular location">
    <subcellularLocation>
        <location evidence="1">Nucleus</location>
    </subcellularLocation>
</comment>
<feature type="domain" description="RRM" evidence="7">
    <location>
        <begin position="5"/>
        <end position="83"/>
    </location>
</feature>
<feature type="compositionally biased region" description="Basic and acidic residues" evidence="6">
    <location>
        <begin position="626"/>
        <end position="641"/>
    </location>
</feature>
<feature type="region of interest" description="Disordered" evidence="6">
    <location>
        <begin position="82"/>
        <end position="114"/>
    </location>
</feature>
<evidence type="ECO:0000256" key="3">
    <source>
        <dbReference type="ARBA" id="ARBA00022884"/>
    </source>
</evidence>
<dbReference type="InterPro" id="IPR035979">
    <property type="entry name" value="RBD_domain_sf"/>
</dbReference>
<feature type="domain" description="RRM" evidence="7">
    <location>
        <begin position="114"/>
        <end position="192"/>
    </location>
</feature>
<dbReference type="SMART" id="SM00360">
    <property type="entry name" value="RRM"/>
    <property type="match status" value="4"/>
</dbReference>
<feature type="region of interest" description="Disordered" evidence="6">
    <location>
        <begin position="626"/>
        <end position="678"/>
    </location>
</feature>
<dbReference type="InterPro" id="IPR003954">
    <property type="entry name" value="RRM_euk-type"/>
</dbReference>
<accession>A0AAF0AVR0</accession>
<evidence type="ECO:0000259" key="7">
    <source>
        <dbReference type="PROSITE" id="PS50102"/>
    </source>
</evidence>
<dbReference type="PANTHER" id="PTHR48039">
    <property type="entry name" value="RNA-BINDING MOTIF PROTEIN 14B"/>
    <property type="match status" value="1"/>
</dbReference>
<dbReference type="PANTHER" id="PTHR48039:SF5">
    <property type="entry name" value="RNA-BINDING PROTEIN 28"/>
    <property type="match status" value="1"/>
</dbReference>
<sequence>MTTSSTLFVRNLAFGTKTDDLSNFFSNVGPIKHTVVVTNPETGENRGYGFVTFSMVEDAQRAIQELKNKKLNGRILRLDYAAHRKRTGPSEDKEKELKQVSNRKPEGPRKDNRPRLIIRNLPWSIKKPNHLEPYFEKFGKIREIRVPTKPGGQMCGFAFVWMQDREAAQKAMEAVNGTKLDGRLVAVDWALSKDAYESNATSQEEPDEASKENDESDQEEIEEDAESDTVAQHSSVVPENSDEEDLKKGEGEESEASDEELNPESESEDEVVHQKQNLGDTIFVRNILFECTEQQLYHHFRQFGPLAYAKIVKDPVTDKPLGRAFIKFRHEKDCNECLELAAQVPKADPTVAEQRLLPSVLVEENVDSDSVASRFLLNNRLLNVSKAVTREEAGDLTQKSIAERKLKLGKGVDRRHLFLLNEGRIGPGHPLFEKLPDTDKSLRSMSISQRKKLLETNPTLHLSLNRLSIRNMSRHIDHKMLAFLGRQAIRCFKEEVEKGLRQDLSDEEKSRDKDQFIKRGKTGSVLKQAKVELEKSGAGRSKGYGFLQFVSHKYALMALRWLNGREVTVRKIIQDEIEWARSHKLPEPEMPTVDFNDRPRRLIVEFAIENIKVVKRRQEKEITFRDKAKQMREKKEEEAVQLKRKRKDSSGDDSEKEKKVKVARIIQQKRMKRRQRKN</sequence>
<evidence type="ECO:0000256" key="2">
    <source>
        <dbReference type="ARBA" id="ARBA00022737"/>
    </source>
</evidence>
<feature type="region of interest" description="Disordered" evidence="6">
    <location>
        <begin position="196"/>
        <end position="274"/>
    </location>
</feature>
<organism evidence="8 9">
    <name type="scientific">Schizosaccharomyces osmophilus</name>
    <dbReference type="NCBI Taxonomy" id="2545709"/>
    <lineage>
        <taxon>Eukaryota</taxon>
        <taxon>Fungi</taxon>
        <taxon>Dikarya</taxon>
        <taxon>Ascomycota</taxon>
        <taxon>Taphrinomycotina</taxon>
        <taxon>Schizosaccharomycetes</taxon>
        <taxon>Schizosaccharomycetales</taxon>
        <taxon>Schizosaccharomycetaceae</taxon>
        <taxon>Schizosaccharomyces</taxon>
    </lineage>
</organism>
<evidence type="ECO:0000313" key="8">
    <source>
        <dbReference type="EMBL" id="WBW72275.1"/>
    </source>
</evidence>
<dbReference type="InterPro" id="IPR034808">
    <property type="entry name" value="Nop4p_RRM3"/>
</dbReference>
<feature type="compositionally biased region" description="Basic residues" evidence="6">
    <location>
        <begin position="661"/>
        <end position="678"/>
    </location>
</feature>
<dbReference type="RefSeq" id="XP_056036518.1">
    <property type="nucleotide sequence ID" value="XM_056179950.1"/>
</dbReference>
<keyword evidence="4" id="KW-0539">Nucleus</keyword>
<dbReference type="InterPro" id="IPR000504">
    <property type="entry name" value="RRM_dom"/>
</dbReference>